<name>A0AB35U1W7_9FIRM</name>
<dbReference type="AlphaFoldDB" id="A0AB35U1W7"/>
<dbReference type="RefSeq" id="WP_370596049.1">
    <property type="nucleotide sequence ID" value="NZ_JALBUR010000013.1"/>
</dbReference>
<comment type="caution">
    <text evidence="1">The sequence shown here is derived from an EMBL/GenBank/DDBJ whole genome shotgun (WGS) entry which is preliminary data.</text>
</comment>
<proteinExistence type="predicted"/>
<sequence length="196" mass="22457">MPHHQRTSAKRLPDLYQTQIPQFHSSVDKDRDGIDDQTDILQGALAYVSTQPQYKSKYYSTGYPDDGYGVCTDVVALSMRGAGYDLMELVDEDIKAHPGDYNVETPDKNIDFRRVQNLKVWFKNNAVSLTTDLSDIEEWQGGDIVIFKNHIGVVSDRRNKDGVPYVIHHNSPHQVSYEEDILEKRDDLVAHYRISE</sequence>
<evidence type="ECO:0000313" key="2">
    <source>
        <dbReference type="Proteomes" id="UP001286174"/>
    </source>
</evidence>
<reference evidence="1 2" key="1">
    <citation type="submission" date="2022-03" db="EMBL/GenBank/DDBJ databases">
        <title>Novel taxa within the pig intestine.</title>
        <authorList>
            <person name="Wylensek D."/>
            <person name="Bishof K."/>
            <person name="Afrizal A."/>
            <person name="Clavel T."/>
        </authorList>
    </citation>
    <scope>NUCLEOTIDE SEQUENCE [LARGE SCALE GENOMIC DNA]</scope>
    <source>
        <strain evidence="1 2">CLA-KB-P133</strain>
    </source>
</reference>
<dbReference type="EMBL" id="JALBUR010000013">
    <property type="protein sequence ID" value="MDX8419727.1"/>
    <property type="molecule type" value="Genomic_DNA"/>
</dbReference>
<dbReference type="InterPro" id="IPR009706">
    <property type="entry name" value="DUF1287"/>
</dbReference>
<accession>A0AB35U1W7</accession>
<organism evidence="1 2">
    <name type="scientific">Grylomicrobium aquisgranensis</name>
    <dbReference type="NCBI Taxonomy" id="2926318"/>
    <lineage>
        <taxon>Bacteria</taxon>
        <taxon>Bacillati</taxon>
        <taxon>Bacillota</taxon>
        <taxon>Erysipelotrichia</taxon>
        <taxon>Erysipelotrichales</taxon>
        <taxon>Erysipelotrichaceae</taxon>
        <taxon>Grylomicrobium</taxon>
    </lineage>
</organism>
<evidence type="ECO:0000313" key="1">
    <source>
        <dbReference type="EMBL" id="MDX8419727.1"/>
    </source>
</evidence>
<dbReference type="Pfam" id="PF06940">
    <property type="entry name" value="DUF1287"/>
    <property type="match status" value="1"/>
</dbReference>
<keyword evidence="2" id="KW-1185">Reference proteome</keyword>
<protein>
    <submittedName>
        <fullName evidence="1">DUF1287 domain-containing protein</fullName>
    </submittedName>
</protein>
<dbReference type="Proteomes" id="UP001286174">
    <property type="component" value="Unassembled WGS sequence"/>
</dbReference>
<gene>
    <name evidence="1" type="ORF">MOZ60_06425</name>
</gene>